<dbReference type="PANTHER" id="PTHR12395">
    <property type="entry name" value="DOM-3 RELATED"/>
    <property type="match status" value="1"/>
</dbReference>
<proteinExistence type="inferred from homology"/>
<keyword evidence="10" id="KW-1185">Reference proteome</keyword>
<evidence type="ECO:0000256" key="4">
    <source>
        <dbReference type="ARBA" id="ARBA00044692"/>
    </source>
</evidence>
<keyword evidence="7" id="KW-0378">Hydrolase</keyword>
<evidence type="ECO:0000256" key="1">
    <source>
        <dbReference type="ARBA" id="ARBA00001968"/>
    </source>
</evidence>
<keyword evidence="7" id="KW-0479">Metal-binding</keyword>
<dbReference type="GO" id="GO:0003723">
    <property type="term" value="F:RNA binding"/>
    <property type="evidence" value="ECO:0007669"/>
    <property type="project" value="UniProtKB-KW"/>
</dbReference>
<keyword evidence="7" id="KW-0540">Nuclease</keyword>
<dbReference type="GO" id="GO:0046872">
    <property type="term" value="F:metal ion binding"/>
    <property type="evidence" value="ECO:0007669"/>
    <property type="project" value="UniProtKB-KW"/>
</dbReference>
<evidence type="ECO:0000256" key="6">
    <source>
        <dbReference type="ARBA" id="ARBA00048124"/>
    </source>
</evidence>
<dbReference type="GO" id="GO:0005634">
    <property type="term" value="C:nucleus"/>
    <property type="evidence" value="ECO:0007669"/>
    <property type="project" value="UniProtKB-SubCell"/>
</dbReference>
<dbReference type="Pfam" id="PF08652">
    <property type="entry name" value="RAI1"/>
    <property type="match status" value="1"/>
</dbReference>
<evidence type="ECO:0000313" key="10">
    <source>
        <dbReference type="Proteomes" id="UP001271007"/>
    </source>
</evidence>
<dbReference type="GO" id="GO:0110155">
    <property type="term" value="P:NAD-cap decapping"/>
    <property type="evidence" value="ECO:0007669"/>
    <property type="project" value="TreeGrafter"/>
</dbReference>
<evidence type="ECO:0000256" key="5">
    <source>
        <dbReference type="ARBA" id="ARBA00046211"/>
    </source>
</evidence>
<feature type="domain" description="RAI1-like" evidence="8">
    <location>
        <begin position="18"/>
        <end position="386"/>
    </location>
</feature>
<comment type="subcellular location">
    <subcellularLocation>
        <location evidence="7">Nucleus</location>
    </subcellularLocation>
</comment>
<comment type="catalytic activity">
    <reaction evidence="4">
        <text>a 5'-end triphospho-ribonucleoside in mRNA + H2O = a 5'-end phospho-ribonucleoside in mRNA + diphosphate + H(+)</text>
        <dbReference type="Rhea" id="RHEA:78683"/>
        <dbReference type="Rhea" id="RHEA-COMP:15692"/>
        <dbReference type="Rhea" id="RHEA-COMP:17164"/>
        <dbReference type="ChEBI" id="CHEBI:15377"/>
        <dbReference type="ChEBI" id="CHEBI:15378"/>
        <dbReference type="ChEBI" id="CHEBI:33019"/>
        <dbReference type="ChEBI" id="CHEBI:138282"/>
        <dbReference type="ChEBI" id="CHEBI:167618"/>
    </reaction>
    <physiologicalReaction direction="left-to-right" evidence="4">
        <dbReference type="Rhea" id="RHEA:78684"/>
    </physiologicalReaction>
</comment>
<comment type="catalytic activity">
    <reaction evidence="6">
        <text>a 5'-end NAD(+)-phospho-ribonucleoside in mRNA + H2O = a 5'-end phospho-ribonucleoside in mRNA + NAD(+) + H(+)</text>
        <dbReference type="Rhea" id="RHEA:60880"/>
        <dbReference type="Rhea" id="RHEA-COMP:15692"/>
        <dbReference type="Rhea" id="RHEA-COMP:15698"/>
        <dbReference type="ChEBI" id="CHEBI:15377"/>
        <dbReference type="ChEBI" id="CHEBI:15378"/>
        <dbReference type="ChEBI" id="CHEBI:57540"/>
        <dbReference type="ChEBI" id="CHEBI:138282"/>
        <dbReference type="ChEBI" id="CHEBI:144029"/>
    </reaction>
    <physiologicalReaction direction="left-to-right" evidence="6">
        <dbReference type="Rhea" id="RHEA:60881"/>
    </physiologicalReaction>
</comment>
<dbReference type="GO" id="GO:0000166">
    <property type="term" value="F:nucleotide binding"/>
    <property type="evidence" value="ECO:0007669"/>
    <property type="project" value="UniProtKB-KW"/>
</dbReference>
<dbReference type="Proteomes" id="UP001271007">
    <property type="component" value="Unassembled WGS sequence"/>
</dbReference>
<evidence type="ECO:0000256" key="7">
    <source>
        <dbReference type="RuleBase" id="RU367113"/>
    </source>
</evidence>
<keyword evidence="7" id="KW-0547">Nucleotide-binding</keyword>
<dbReference type="GO" id="GO:0000956">
    <property type="term" value="P:nuclear-transcribed mRNA catabolic process"/>
    <property type="evidence" value="ECO:0007669"/>
    <property type="project" value="TreeGrafter"/>
</dbReference>
<comment type="catalytic activity">
    <reaction evidence="3">
        <text>a 5'-end (N(7)-methyl 5'-triphosphoguanosine)-ribonucleoside-ribonucleotide in mRNA + H2O = a (N(7)-methyl 5'-triphosphoguanosine)-nucleoside + a 5'-end phospho-ribonucleoside in mRNA + H(+)</text>
        <dbReference type="Rhea" id="RHEA:66928"/>
        <dbReference type="Rhea" id="RHEA-COMP:15692"/>
        <dbReference type="Rhea" id="RHEA-COMP:17313"/>
        <dbReference type="ChEBI" id="CHEBI:15377"/>
        <dbReference type="ChEBI" id="CHEBI:15378"/>
        <dbReference type="ChEBI" id="CHEBI:138282"/>
        <dbReference type="ChEBI" id="CHEBI:172876"/>
        <dbReference type="ChEBI" id="CHEBI:172877"/>
    </reaction>
    <physiologicalReaction direction="left-to-right" evidence="3">
        <dbReference type="Rhea" id="RHEA:66929"/>
    </physiologicalReaction>
</comment>
<dbReference type="InterPro" id="IPR039039">
    <property type="entry name" value="RAI1-like_fam"/>
</dbReference>
<gene>
    <name evidence="9" type="primary">RAI1</name>
    <name evidence="9" type="ORF">LTR09_009760</name>
</gene>
<protein>
    <recommendedName>
        <fullName evidence="7">Decapping nuclease</fullName>
        <ecNumber evidence="7">3.6.1.-</ecNumber>
    </recommendedName>
</protein>
<comment type="function">
    <text evidence="5">Decapping enzyme for NAD-capped RNAs: specifically hydrolyzes the nicotinamide adenine dinucleotide (NAD) cap from a subset of RNAs by removing the entire NAD moiety from the 5'-end of an NAD-capped RNA. The NAD-cap is present at the 5'-end of some RNAs and snoRNAs. In contrast to the canonical 5'-end N7 methylguanosine (m7G) cap, the NAD cap promotes mRNA decay. Also acts as a non-canonical decapping enzyme that removes the entire cap structure of m7G capped or incompletely capped RNAs. Has decapping activity toward incomplete 5'-end m7G cap mRNAs such as unmethylated 5'-end-capped RNA (cap0), while it has no activity toward 2'-O-ribose methylated m7G cap (cap1). Also possesses RNA 5'-pyrophosphohydrolase activity by hydrolyzing the 5'-end triphosphate to release pyrophosphates. Stimulates exoribonuclease activity of Rat1, allowing it to degrade RNAs with stable secondary structure more effectively.</text>
</comment>
<dbReference type="EMBL" id="JAWDJX010000044">
    <property type="protein sequence ID" value="KAK3048865.1"/>
    <property type="molecule type" value="Genomic_DNA"/>
</dbReference>
<reference evidence="9" key="1">
    <citation type="submission" date="2023-04" db="EMBL/GenBank/DDBJ databases">
        <title>Black Yeasts Isolated from many extreme environments.</title>
        <authorList>
            <person name="Coleine C."/>
            <person name="Stajich J.E."/>
            <person name="Selbmann L."/>
        </authorList>
    </citation>
    <scope>NUCLEOTIDE SEQUENCE</scope>
    <source>
        <strain evidence="9">CCFEE 5312</strain>
    </source>
</reference>
<dbReference type="PANTHER" id="PTHR12395:SF9">
    <property type="entry name" value="DECAPPING AND EXORIBONUCLEASE PROTEIN"/>
    <property type="match status" value="1"/>
</dbReference>
<dbReference type="GO" id="GO:0034353">
    <property type="term" value="F:mRNA 5'-diphosphatase activity"/>
    <property type="evidence" value="ECO:0007669"/>
    <property type="project" value="TreeGrafter"/>
</dbReference>
<evidence type="ECO:0000259" key="8">
    <source>
        <dbReference type="Pfam" id="PF08652"/>
    </source>
</evidence>
<organism evidence="9 10">
    <name type="scientific">Extremus antarcticus</name>
    <dbReference type="NCBI Taxonomy" id="702011"/>
    <lineage>
        <taxon>Eukaryota</taxon>
        <taxon>Fungi</taxon>
        <taxon>Dikarya</taxon>
        <taxon>Ascomycota</taxon>
        <taxon>Pezizomycotina</taxon>
        <taxon>Dothideomycetes</taxon>
        <taxon>Dothideomycetidae</taxon>
        <taxon>Mycosphaerellales</taxon>
        <taxon>Extremaceae</taxon>
        <taxon>Extremus</taxon>
    </lineage>
</organism>
<keyword evidence="7" id="KW-0694">RNA-binding</keyword>
<dbReference type="GO" id="GO:0005829">
    <property type="term" value="C:cytosol"/>
    <property type="evidence" value="ECO:0007669"/>
    <property type="project" value="TreeGrafter"/>
</dbReference>
<dbReference type="GO" id="GO:0004519">
    <property type="term" value="F:endonuclease activity"/>
    <property type="evidence" value="ECO:0007669"/>
    <property type="project" value="UniProtKB-KW"/>
</dbReference>
<keyword evidence="7" id="KW-0539">Nucleus</keyword>
<comment type="cofactor">
    <cofactor evidence="1 7">
        <name>a divalent metal cation</name>
        <dbReference type="ChEBI" id="CHEBI:60240"/>
    </cofactor>
</comment>
<dbReference type="EC" id="3.6.1.-" evidence="7"/>
<evidence type="ECO:0000256" key="2">
    <source>
        <dbReference type="ARBA" id="ARBA00006562"/>
    </source>
</evidence>
<evidence type="ECO:0000256" key="3">
    <source>
        <dbReference type="ARBA" id="ARBA00044676"/>
    </source>
</evidence>
<comment type="caution">
    <text evidence="9">The sequence shown here is derived from an EMBL/GenBank/DDBJ whole genome shotgun (WGS) entry which is preliminary data.</text>
</comment>
<dbReference type="AlphaFoldDB" id="A0AAJ0G960"/>
<name>A0AAJ0G960_9PEZI</name>
<dbReference type="InterPro" id="IPR013961">
    <property type="entry name" value="RAI1"/>
</dbReference>
<sequence>MFSIHPLSRFESGQTAIRRPKQILEFCFDGDHKLLPLSDECLRYYYPPVFDAPWVSQGTRSRMNLSTGFDNWIKADESIDWHLDGLLQTIQAHEEALLAQGKPVNEVRVNADVVAWRGILTKIMTAQYDFFADFELNATCFQDTIYLELNHTHKDVVEQQSNNRQRQARAKPASDHSITPEMMQYWGYKFEALSTLPRPWGECSREEIESRDREIVNINTQYCSVVRTGIGNTSLILAGEVDCVLGSKPSDPTLPIPWVELKTSATQMHQNPNSVRKWENKLLRIWTQSFLIGVPKVVVGFRSPTGDLESLQELDTQKIPGQVSRGQKSWDGNVCISMTASFLEWLKESLLGKDGVWRVKLARNAKQIELFQIEETGTGRVIEPGFKAHRERLLAAEIAQKLGSST</sequence>
<accession>A0AAJ0G960</accession>
<evidence type="ECO:0000313" key="9">
    <source>
        <dbReference type="EMBL" id="KAK3048865.1"/>
    </source>
</evidence>
<keyword evidence="9" id="KW-0255">Endonuclease</keyword>
<comment type="similarity">
    <text evidence="2 7">Belongs to the DXO/Dom3Z family.</text>
</comment>